<accession>A0A9X8MHZ9</accession>
<sequence>MSMREEFEKYCREDMGWSDDDLKSGLYRDTYFWQKTADAWEFWQASRAALVVQLPVPTMSQYANRHSYNCAVEALGWAKDAIEAVGVEVKR</sequence>
<dbReference type="GeneID" id="300269883"/>
<reference evidence="1 2" key="1">
    <citation type="submission" date="2016-10" db="EMBL/GenBank/DDBJ databases">
        <authorList>
            <person name="Varghese N."/>
            <person name="Submissions S."/>
        </authorList>
    </citation>
    <scope>NUCLEOTIDE SEQUENCE [LARGE SCALE GENOMIC DNA]</scope>
    <source>
        <strain evidence="1 2">LMG 21974</strain>
    </source>
</reference>
<evidence type="ECO:0000313" key="2">
    <source>
        <dbReference type="Proteomes" id="UP000183210"/>
    </source>
</evidence>
<dbReference type="InterPro" id="IPR058601">
    <property type="entry name" value="Phage_phiTE_015-like"/>
</dbReference>
<dbReference type="RefSeq" id="WP_074830754.1">
    <property type="nucleotide sequence ID" value="NZ_FOEV01000043.1"/>
</dbReference>
<comment type="caution">
    <text evidence="1">The sequence shown here is derived from an EMBL/GenBank/DDBJ whole genome shotgun (WGS) entry which is preliminary data.</text>
</comment>
<dbReference type="AlphaFoldDB" id="A0A9X8MHZ9"/>
<organism evidence="1 2">
    <name type="scientific">Pseudomonas lutea</name>
    <dbReference type="NCBI Taxonomy" id="243924"/>
    <lineage>
        <taxon>Bacteria</taxon>
        <taxon>Pseudomonadati</taxon>
        <taxon>Pseudomonadota</taxon>
        <taxon>Gammaproteobacteria</taxon>
        <taxon>Pseudomonadales</taxon>
        <taxon>Pseudomonadaceae</taxon>
        <taxon>Pseudomonas</taxon>
    </lineage>
</organism>
<evidence type="ECO:0000313" key="1">
    <source>
        <dbReference type="EMBL" id="SER54541.1"/>
    </source>
</evidence>
<name>A0A9X8MHZ9_9PSED</name>
<dbReference type="Pfam" id="PF26207">
    <property type="entry name" value="Phage_phiTE_015"/>
    <property type="match status" value="1"/>
</dbReference>
<dbReference type="EMBL" id="FOEV01000043">
    <property type="protein sequence ID" value="SER54541.1"/>
    <property type="molecule type" value="Genomic_DNA"/>
</dbReference>
<protein>
    <submittedName>
        <fullName evidence="1">Uncharacterized protein</fullName>
    </submittedName>
</protein>
<proteinExistence type="predicted"/>
<dbReference type="Proteomes" id="UP000183210">
    <property type="component" value="Unassembled WGS sequence"/>
</dbReference>
<gene>
    <name evidence="1" type="ORF">SAMN05216409_1431</name>
</gene>